<dbReference type="Proteomes" id="UP001169027">
    <property type="component" value="Unassembled WGS sequence"/>
</dbReference>
<dbReference type="InterPro" id="IPR056823">
    <property type="entry name" value="TEN-like_YD-shell"/>
</dbReference>
<dbReference type="Pfam" id="PF25023">
    <property type="entry name" value="TEN_YD-shell"/>
    <property type="match status" value="2"/>
</dbReference>
<evidence type="ECO:0000256" key="1">
    <source>
        <dbReference type="ARBA" id="ARBA00022737"/>
    </source>
</evidence>
<evidence type="ECO:0000313" key="4">
    <source>
        <dbReference type="EMBL" id="MDO1538100.1"/>
    </source>
</evidence>
<evidence type="ECO:0000259" key="3">
    <source>
        <dbReference type="Pfam" id="PF25023"/>
    </source>
</evidence>
<organism evidence="4 5">
    <name type="scientific">Variovorax ginsengisoli</name>
    <dbReference type="NCBI Taxonomy" id="363844"/>
    <lineage>
        <taxon>Bacteria</taxon>
        <taxon>Pseudomonadati</taxon>
        <taxon>Pseudomonadota</taxon>
        <taxon>Betaproteobacteria</taxon>
        <taxon>Burkholderiales</taxon>
        <taxon>Comamonadaceae</taxon>
        <taxon>Variovorax</taxon>
    </lineage>
</organism>
<protein>
    <submittedName>
        <fullName evidence="4">RHS repeat-associated core domain-containing protein</fullName>
    </submittedName>
</protein>
<evidence type="ECO:0000313" key="5">
    <source>
        <dbReference type="Proteomes" id="UP001169027"/>
    </source>
</evidence>
<keyword evidence="5" id="KW-1185">Reference proteome</keyword>
<proteinExistence type="predicted"/>
<dbReference type="InterPro" id="IPR050708">
    <property type="entry name" value="T6SS_VgrG/RHS"/>
</dbReference>
<dbReference type="EMBL" id="JAUKVY010000066">
    <property type="protein sequence ID" value="MDO1538100.1"/>
    <property type="molecule type" value="Genomic_DNA"/>
</dbReference>
<reference evidence="4" key="1">
    <citation type="submission" date="2023-06" db="EMBL/GenBank/DDBJ databases">
        <authorList>
            <person name="Jiang Y."/>
            <person name="Liu Q."/>
        </authorList>
    </citation>
    <scope>NUCLEOTIDE SEQUENCE</scope>
    <source>
        <strain evidence="4">CGMCC 1.12090</strain>
    </source>
</reference>
<dbReference type="InterPro" id="IPR022385">
    <property type="entry name" value="Rhs_assc_core"/>
</dbReference>
<evidence type="ECO:0000256" key="2">
    <source>
        <dbReference type="SAM" id="MobiDB-lite"/>
    </source>
</evidence>
<dbReference type="PANTHER" id="PTHR32305:SF15">
    <property type="entry name" value="PROTEIN RHSA-RELATED"/>
    <property type="match status" value="1"/>
</dbReference>
<dbReference type="Gene3D" id="2.180.10.10">
    <property type="entry name" value="RHS repeat-associated core"/>
    <property type="match status" value="1"/>
</dbReference>
<feature type="domain" description="Teneurin-like YD-shell" evidence="3">
    <location>
        <begin position="400"/>
        <end position="519"/>
    </location>
</feature>
<name>A0ABT8SH15_9BURK</name>
<sequence>MPASIPGSKFNRQGGSKFNRRRHGWSNNRGEQGTFTLDGMGNRTAEQVKDASGAVAWAAVRSVNNINRLYSKTDGPNQTNTFAYDANGELVTATNGLNQSTQYGLDGLRRVKSITNAANATATLAWNALDAVTQAKDFKGVATTYARDALGNATSEASADIGTRGTQYDSLGLPSQIVDALGQATQIQRDALGRPTSLSFADGKTTTLRYDLGGSTYNAAGAPNASKGYLSEMQDRSGITTYKRDVFGRVVQKSQAMPNGVSGSIQYSYNAAGLLESMINPGGNPTQYVYDATGRLVRIDFLGVPQITNITWNPMGQPTGWTWAFGENFMGLVGTNVSTTRTYDTAGRLTSVYTGGQPVLQYTYDAAGRVQALTQRLAKPDNPSDPNTAVSSALVTWSAGYDAAGRVVSLDAPGDTASFSYDANGNRLSSSQTVGGQTSSRTYSVQGGGNRVLGFAQTTGGASTNVSYGYNANGDMVNDGLRSFTYDAEGRLGAVTTGASDASPTTRYVHNALGQRVFKTEPQYPPSEGDESDLTFMQSLIAFFTSMWAPTVTPNDSLGYAYAYDEDGSLMGELGTGGANSAGEWFYFWMPTANGPIPVMANTATARYAVTSDHLNTPRLLTNMDNQLVWQWKYSAFGDAQPTLASRKFAEVAPGLGDLEFKLRYPGQMADKESGLFYNYYRSYSPTTGRYSQPDPIGLDGGWNRFTYVDANPLKEVDPTGLLMLTVGGNVRIPFVGGATHSLGISYLNGQWDAGLIVNADIPLLGAGKMMGRASIDVGLQSGDFCTNDKSYQQNFQAGYKGLGGSIQRDENGVAGAGISLGPQLGISVSGQSSSTLSIRKDLVPLVSRLLNR</sequence>
<dbReference type="InterPro" id="IPR006530">
    <property type="entry name" value="YD"/>
</dbReference>
<dbReference type="NCBIfam" id="TIGR03696">
    <property type="entry name" value="Rhs_assc_core"/>
    <property type="match status" value="1"/>
</dbReference>
<gene>
    <name evidence="4" type="ORF">Q2T77_38355</name>
</gene>
<dbReference type="PANTHER" id="PTHR32305">
    <property type="match status" value="1"/>
</dbReference>
<accession>A0ABT8SH15</accession>
<dbReference type="RefSeq" id="WP_301816505.1">
    <property type="nucleotide sequence ID" value="NZ_JAUJZH010000066.1"/>
</dbReference>
<dbReference type="Pfam" id="PF05593">
    <property type="entry name" value="RHS_repeat"/>
    <property type="match status" value="2"/>
</dbReference>
<feature type="compositionally biased region" description="Polar residues" evidence="2">
    <location>
        <begin position="25"/>
        <end position="35"/>
    </location>
</feature>
<feature type="region of interest" description="Disordered" evidence="2">
    <location>
        <begin position="1"/>
        <end position="39"/>
    </location>
</feature>
<comment type="caution">
    <text evidence="4">The sequence shown here is derived from an EMBL/GenBank/DDBJ whole genome shotgun (WGS) entry which is preliminary data.</text>
</comment>
<dbReference type="NCBIfam" id="TIGR01643">
    <property type="entry name" value="YD_repeat_2x"/>
    <property type="match status" value="3"/>
</dbReference>
<dbReference type="PRINTS" id="PR00394">
    <property type="entry name" value="RHSPROTEIN"/>
</dbReference>
<feature type="domain" description="Teneurin-like YD-shell" evidence="3">
    <location>
        <begin position="241"/>
        <end position="370"/>
    </location>
</feature>
<keyword evidence="1" id="KW-0677">Repeat</keyword>
<dbReference type="InterPro" id="IPR031325">
    <property type="entry name" value="RHS_repeat"/>
</dbReference>